<dbReference type="SUPFAM" id="SSF52058">
    <property type="entry name" value="L domain-like"/>
    <property type="match status" value="1"/>
</dbReference>
<evidence type="ECO:0000256" key="1">
    <source>
        <dbReference type="ARBA" id="ARBA00022737"/>
    </source>
</evidence>
<evidence type="ECO:0000259" key="3">
    <source>
        <dbReference type="PROSITE" id="PS50104"/>
    </source>
</evidence>
<keyword evidence="2" id="KW-0611">Plant defense</keyword>
<proteinExistence type="predicted"/>
<dbReference type="Gene3D" id="1.10.10.10">
    <property type="entry name" value="Winged helix-like DNA-binding domain superfamily/Winged helix DNA-binding domain"/>
    <property type="match status" value="1"/>
</dbReference>
<dbReference type="Pfam" id="PF23598">
    <property type="entry name" value="LRR_14"/>
    <property type="match status" value="1"/>
</dbReference>
<dbReference type="Gene3D" id="3.40.50.300">
    <property type="entry name" value="P-loop containing nucleotide triphosphate hydrolases"/>
    <property type="match status" value="2"/>
</dbReference>
<dbReference type="SUPFAM" id="SSF52540">
    <property type="entry name" value="P-loop containing nucleoside triphosphate hydrolases"/>
    <property type="match status" value="2"/>
</dbReference>
<gene>
    <name evidence="4" type="ORF">PIB30_032242</name>
</gene>
<dbReference type="InterPro" id="IPR036388">
    <property type="entry name" value="WH-like_DNA-bd_sf"/>
</dbReference>
<dbReference type="Gene3D" id="3.40.50.10140">
    <property type="entry name" value="Toll/interleukin-1 receptor homology (TIR) domain"/>
    <property type="match status" value="1"/>
</dbReference>
<dbReference type="PROSITE" id="PS50104">
    <property type="entry name" value="TIR"/>
    <property type="match status" value="1"/>
</dbReference>
<dbReference type="PANTHER" id="PTHR23155">
    <property type="entry name" value="DISEASE RESISTANCE PROTEIN RP"/>
    <property type="match status" value="1"/>
</dbReference>
<dbReference type="Proteomes" id="UP001341840">
    <property type="component" value="Unassembled WGS sequence"/>
</dbReference>
<keyword evidence="1" id="KW-0677">Repeat</keyword>
<dbReference type="InterPro" id="IPR042197">
    <property type="entry name" value="Apaf_helical"/>
</dbReference>
<dbReference type="InterPro" id="IPR055414">
    <property type="entry name" value="LRR_R13L4/SHOC2-like"/>
</dbReference>
<dbReference type="Gene3D" id="3.80.10.10">
    <property type="entry name" value="Ribonuclease Inhibitor"/>
    <property type="match status" value="1"/>
</dbReference>
<dbReference type="InterPro" id="IPR035897">
    <property type="entry name" value="Toll_tir_struct_dom_sf"/>
</dbReference>
<dbReference type="InterPro" id="IPR032675">
    <property type="entry name" value="LRR_dom_sf"/>
</dbReference>
<dbReference type="InterPro" id="IPR027417">
    <property type="entry name" value="P-loop_NTPase"/>
</dbReference>
<dbReference type="Pfam" id="PF00931">
    <property type="entry name" value="NB-ARC"/>
    <property type="match status" value="2"/>
</dbReference>
<dbReference type="SUPFAM" id="SSF52200">
    <property type="entry name" value="Toll/Interleukin receptor TIR domain"/>
    <property type="match status" value="1"/>
</dbReference>
<organism evidence="4 5">
    <name type="scientific">Stylosanthes scabra</name>
    <dbReference type="NCBI Taxonomy" id="79078"/>
    <lineage>
        <taxon>Eukaryota</taxon>
        <taxon>Viridiplantae</taxon>
        <taxon>Streptophyta</taxon>
        <taxon>Embryophyta</taxon>
        <taxon>Tracheophyta</taxon>
        <taxon>Spermatophyta</taxon>
        <taxon>Magnoliopsida</taxon>
        <taxon>eudicotyledons</taxon>
        <taxon>Gunneridae</taxon>
        <taxon>Pentapetalae</taxon>
        <taxon>rosids</taxon>
        <taxon>fabids</taxon>
        <taxon>Fabales</taxon>
        <taxon>Fabaceae</taxon>
        <taxon>Papilionoideae</taxon>
        <taxon>50 kb inversion clade</taxon>
        <taxon>dalbergioids sensu lato</taxon>
        <taxon>Dalbergieae</taxon>
        <taxon>Pterocarpus clade</taxon>
        <taxon>Stylosanthes</taxon>
    </lineage>
</organism>
<dbReference type="InterPro" id="IPR000157">
    <property type="entry name" value="TIR_dom"/>
</dbReference>
<evidence type="ECO:0000256" key="2">
    <source>
        <dbReference type="ARBA" id="ARBA00022821"/>
    </source>
</evidence>
<evidence type="ECO:0000313" key="5">
    <source>
        <dbReference type="Proteomes" id="UP001341840"/>
    </source>
</evidence>
<sequence length="1028" mass="117836">MANSSLDQGATPSSHFMYDVFLSFRGYTRLGFTDALYHALINKRIVAFRDSEKLRIGEELEGSLLEAIERSRMSILILCDRYPTSRCCLDELVKIMECSDNGRKRPVLPIYYYVERSDVQYRINEYGIAMAAHKGKGRYNHKLEAWRSALSEVGKIYGQRCDQNTPWGTAIDNIVEEVSKRLPPELLHIDHPLEFDSELEDVKLRLEIDSHSTCFILGIHGDAASFLSNVSEKTNASGGGLEELQKTLLSEMGEEVKTKIGSTFKGSSEIRRRLGQKRVLLVLDDVDSIQQLNSLAGGIDWFGPGSRIIITTRNEDLLDEQVLNNGFEIKRYCIVGKQVEEDDLDKGDVVGFTNNFSFVYDNNEVKNLFPCRGWSCVSKDYETREVLLSLLQSLKLSTSMYQNSTVEHLKKTVRNFLKGKKYLIMLDDIWEPEVWDDLKTSFPNESNGSKILITSRNEEVANYTNSRPYKLPLLDEKESWELFCKKVFFDEECPSDLEPLGRSIIESCGGLPLAIVAIAGVIARKKRSEREWLGVKECIHWHLTKDMTKVMDVLKLSYDSLSEELKPCFLYLGIYPQDFEIWTRELIQLWMAEGFIQARESGIPNAPEPEVVGEEYLKELVDRNMVHVSRQRSDGGVKKCLIHDLFRDLCIILSKAEKFFEVFTGSNIHTIRNPQRLSLLCKENSYMSSVETNQSSARSLFFFAGDNCSNDALENFQSVQVLYLGGQACFQRIPCNLEAMIFLKYLKIGKTRHLRTVPLCIWSLPNLETLDVRGWMTFCIPNKFWKLKQLRHVYIFSNGVRLPKDEEGQDSRTRTTMLNLQSLCSVDFDTPISFLFCNGRFPNLRKLGLWLDPRRENRCSWHELLLSLRHLSNLHTLKLRCCHSDFSMDQIMFPLNLAKITFTVFGKLDSSSMKALGQLPNLQVLKLLEGTIPEPLDCATGDFPKLQFLKMLKVEVQHWILKKGAMPHLRILVIWSCSELSELPEQLWSLTTLAEVHVINPSNELENSLQDVEVNDNCDLTISYAEKH</sequence>
<dbReference type="InterPro" id="IPR002182">
    <property type="entry name" value="NB-ARC"/>
</dbReference>
<dbReference type="PRINTS" id="PR00364">
    <property type="entry name" value="DISEASERSIST"/>
</dbReference>
<dbReference type="Gene3D" id="1.10.8.430">
    <property type="entry name" value="Helical domain of apoptotic protease-activating factors"/>
    <property type="match status" value="1"/>
</dbReference>
<dbReference type="Pfam" id="PF23559">
    <property type="entry name" value="WHD_DRP"/>
    <property type="match status" value="1"/>
</dbReference>
<evidence type="ECO:0000313" key="4">
    <source>
        <dbReference type="EMBL" id="MED6170563.1"/>
    </source>
</evidence>
<name>A0ABU6VDE1_9FABA</name>
<comment type="caution">
    <text evidence="4">The sequence shown here is derived from an EMBL/GenBank/DDBJ whole genome shotgun (WGS) entry which is preliminary data.</text>
</comment>
<dbReference type="InterPro" id="IPR058922">
    <property type="entry name" value="WHD_DRP"/>
</dbReference>
<keyword evidence="5" id="KW-1185">Reference proteome</keyword>
<dbReference type="PANTHER" id="PTHR23155:SF1193">
    <property type="entry name" value="DISEASE RESISTANCE PROTEIN RPP13-RELATED"/>
    <property type="match status" value="1"/>
</dbReference>
<accession>A0ABU6VDE1</accession>
<reference evidence="4 5" key="1">
    <citation type="journal article" date="2023" name="Plants (Basel)">
        <title>Bridging the Gap: Combining Genomics and Transcriptomics Approaches to Understand Stylosanthes scabra, an Orphan Legume from the Brazilian Caatinga.</title>
        <authorList>
            <person name="Ferreira-Neto J.R.C."/>
            <person name="da Silva M.D."/>
            <person name="Binneck E."/>
            <person name="de Melo N.F."/>
            <person name="da Silva R.H."/>
            <person name="de Melo A.L.T.M."/>
            <person name="Pandolfi V."/>
            <person name="Bustamante F.O."/>
            <person name="Brasileiro-Vidal A.C."/>
            <person name="Benko-Iseppon A.M."/>
        </authorList>
    </citation>
    <scope>NUCLEOTIDE SEQUENCE [LARGE SCALE GENOMIC DNA]</scope>
    <source>
        <tissue evidence="4">Leaves</tissue>
    </source>
</reference>
<dbReference type="InterPro" id="IPR044974">
    <property type="entry name" value="Disease_R_plants"/>
</dbReference>
<dbReference type="SMART" id="SM00255">
    <property type="entry name" value="TIR"/>
    <property type="match status" value="1"/>
</dbReference>
<dbReference type="Pfam" id="PF01582">
    <property type="entry name" value="TIR"/>
    <property type="match status" value="1"/>
</dbReference>
<protein>
    <recommendedName>
        <fullName evidence="3">TIR domain-containing protein</fullName>
    </recommendedName>
</protein>
<dbReference type="EMBL" id="JASCZI010151176">
    <property type="protein sequence ID" value="MED6170563.1"/>
    <property type="molecule type" value="Genomic_DNA"/>
</dbReference>
<feature type="domain" description="TIR" evidence="3">
    <location>
        <begin position="16"/>
        <end position="182"/>
    </location>
</feature>